<accession>A0A5B9HX38</accession>
<geneLocation type="plasmid" evidence="1">
    <name>unnamed1</name>
</geneLocation>
<gene>
    <name evidence="1" type="ORF">FRY47_27780</name>
</gene>
<name>A0A5B9HX38_BACCE</name>
<reference evidence="1" key="1">
    <citation type="submission" date="2019-08" db="EMBL/GenBank/DDBJ databases">
        <title>Antibiosis Participates in the Biocontrol of Bucillus cereus 0-9 Against Rice Sheath Blight.</title>
        <authorList>
            <person name="Wang G."/>
            <person name="Liu F."/>
        </authorList>
    </citation>
    <scope>NUCLEOTIDE SEQUENCE</scope>
    <source>
        <strain evidence="1">09</strain>
        <plasmid evidence="1">unnamed1</plasmid>
    </source>
</reference>
<dbReference type="AlphaFoldDB" id="A0A5B9HX38"/>
<evidence type="ECO:0000313" key="1">
    <source>
        <dbReference type="EMBL" id="QEF20114.1"/>
    </source>
</evidence>
<dbReference type="RefSeq" id="WP_000996771.1">
    <property type="nucleotide sequence ID" value="NZ_CP042875.1"/>
</dbReference>
<proteinExistence type="predicted"/>
<protein>
    <submittedName>
        <fullName evidence="1">Uncharacterized protein</fullName>
    </submittedName>
</protein>
<keyword evidence="1" id="KW-0614">Plasmid</keyword>
<organism evidence="1">
    <name type="scientific">Bacillus cereus</name>
    <dbReference type="NCBI Taxonomy" id="1396"/>
    <lineage>
        <taxon>Bacteria</taxon>
        <taxon>Bacillati</taxon>
        <taxon>Bacillota</taxon>
        <taxon>Bacilli</taxon>
        <taxon>Bacillales</taxon>
        <taxon>Bacillaceae</taxon>
        <taxon>Bacillus</taxon>
        <taxon>Bacillus cereus group</taxon>
    </lineage>
</organism>
<sequence length="147" mass="17656">MAINLMLVISGLIACILIVYAHYYNKRLHVQEKSEIDNLIDSLYIPEMKEYHILFLSYDNYYFKNIDKLLETIDEKYVVILTAPIWLYKRKVKHWRNHMVIDSTDVKSSIGYFKKSEYVYYQKDSKKLSKNDSAYFSLICMNKERKV</sequence>
<dbReference type="EMBL" id="CP042875">
    <property type="protein sequence ID" value="QEF20114.1"/>
    <property type="molecule type" value="Genomic_DNA"/>
</dbReference>